<dbReference type="SUPFAM" id="SSF159664">
    <property type="entry name" value="CobE/GbiG C-terminal domain-like"/>
    <property type="match status" value="1"/>
</dbReference>
<evidence type="ECO:0000313" key="2">
    <source>
        <dbReference type="EMBL" id="KKC33175.1"/>
    </source>
</evidence>
<dbReference type="InterPro" id="IPR002750">
    <property type="entry name" value="CobE/GbiG_C"/>
</dbReference>
<dbReference type="EMBL" id="LAPV01000093">
    <property type="protein sequence ID" value="KKC33175.1"/>
    <property type="molecule type" value="Genomic_DNA"/>
</dbReference>
<evidence type="ECO:0000313" key="4">
    <source>
        <dbReference type="Proteomes" id="UP000033519"/>
    </source>
</evidence>
<dbReference type="Proteomes" id="UP000033519">
    <property type="component" value="Unassembled WGS sequence"/>
</dbReference>
<dbReference type="EMBL" id="FOMB01000003">
    <property type="protein sequence ID" value="SFC28684.1"/>
    <property type="molecule type" value="Genomic_DNA"/>
</dbReference>
<protein>
    <submittedName>
        <fullName evidence="3">Cobalamin synthesis G C-terminus</fullName>
    </submittedName>
</protein>
<dbReference type="STRING" id="728005.SAMN04488059_103262"/>
<dbReference type="AlphaFoldDB" id="A0A0F5PX48"/>
<dbReference type="Pfam" id="PF01890">
    <property type="entry name" value="CbiG_C"/>
    <property type="match status" value="1"/>
</dbReference>
<gene>
    <name evidence="3" type="ORF">SAMN04488059_103262</name>
    <name evidence="2" type="ORF">WH91_08955</name>
</gene>
<feature type="domain" description="CobE/GbiG C-terminal" evidence="1">
    <location>
        <begin position="9"/>
        <end position="109"/>
    </location>
</feature>
<dbReference type="Proteomes" id="UP000182258">
    <property type="component" value="Unassembled WGS sequence"/>
</dbReference>
<evidence type="ECO:0000313" key="5">
    <source>
        <dbReference type="Proteomes" id="UP000182258"/>
    </source>
</evidence>
<dbReference type="RefSeq" id="WP_046170662.1">
    <property type="nucleotide sequence ID" value="NZ_FOMB01000003.1"/>
</dbReference>
<dbReference type="InterPro" id="IPR036518">
    <property type="entry name" value="CobE/GbiG_C_sf"/>
</dbReference>
<accession>A0A0F5PX48</accession>
<sequence>MTIPHDMPIIVGLGCSTLASTREIVGLILSSLLEANLGPHQIAAFGTHSRKRDSLALLQAASHFDLPLRFLDDDELAPNLPGTCEAVAAAAGPLLLGKRKSRYATCAIAAAARGFDPAAFGQPAGPSAVMASSTLATSLAGP</sequence>
<name>A0A0F5PX48_9HYPH</name>
<reference evidence="3 5" key="2">
    <citation type="submission" date="2016-10" db="EMBL/GenBank/DDBJ databases">
        <authorList>
            <person name="de Groot N.N."/>
        </authorList>
    </citation>
    <scope>NUCLEOTIDE SEQUENCE [LARGE SCALE GENOMIC DNA]</scope>
    <source>
        <strain evidence="3 5">CGMCC 1.10210</strain>
    </source>
</reference>
<dbReference type="Gene3D" id="3.30.420.180">
    <property type="entry name" value="CobE/GbiG C-terminal domain"/>
    <property type="match status" value="1"/>
</dbReference>
<keyword evidence="4" id="KW-1185">Reference proteome</keyword>
<dbReference type="OrthoDB" id="7949820at2"/>
<evidence type="ECO:0000313" key="3">
    <source>
        <dbReference type="EMBL" id="SFC28684.1"/>
    </source>
</evidence>
<evidence type="ECO:0000259" key="1">
    <source>
        <dbReference type="Pfam" id="PF01890"/>
    </source>
</evidence>
<reference evidence="2 4" key="1">
    <citation type="submission" date="2015-03" db="EMBL/GenBank/DDBJ databases">
        <authorList>
            <person name="Lepp D."/>
            <person name="Hassan Y.I."/>
            <person name="Li X.-Z."/>
            <person name="Zhou T."/>
        </authorList>
    </citation>
    <scope>NUCLEOTIDE SEQUENCE [LARGE SCALE GENOMIC DNA]</scope>
    <source>
        <strain evidence="2 4">Cr7-05</strain>
    </source>
</reference>
<organism evidence="3 5">
    <name type="scientific">Devosia psychrophila</name>
    <dbReference type="NCBI Taxonomy" id="728005"/>
    <lineage>
        <taxon>Bacteria</taxon>
        <taxon>Pseudomonadati</taxon>
        <taxon>Pseudomonadota</taxon>
        <taxon>Alphaproteobacteria</taxon>
        <taxon>Hyphomicrobiales</taxon>
        <taxon>Devosiaceae</taxon>
        <taxon>Devosia</taxon>
    </lineage>
</organism>
<dbReference type="GO" id="GO:0009236">
    <property type="term" value="P:cobalamin biosynthetic process"/>
    <property type="evidence" value="ECO:0007669"/>
    <property type="project" value="InterPro"/>
</dbReference>
<proteinExistence type="predicted"/>